<dbReference type="GO" id="GO:0008652">
    <property type="term" value="P:amino acid biosynthetic process"/>
    <property type="evidence" value="ECO:0007669"/>
    <property type="project" value="UniProtKB-UniRule"/>
</dbReference>
<reference evidence="4 5" key="1">
    <citation type="submission" date="2017-02" db="EMBL/GenBank/DDBJ databases">
        <title>The complete genomic sequence of a novel cold adapted crude oil-degrading bacterium Planococcus qaidamina Y42.</title>
        <authorList>
            <person name="Yang R."/>
        </authorList>
    </citation>
    <scope>NUCLEOTIDE SEQUENCE [LARGE SCALE GENOMIC DNA]</scope>
    <source>
        <strain evidence="4 5">Y42</strain>
    </source>
</reference>
<feature type="binding site" evidence="2">
    <location>
        <position position="6"/>
    </location>
    <ligand>
        <name>prephenate</name>
        <dbReference type="ChEBI" id="CHEBI:29934"/>
    </ligand>
</feature>
<dbReference type="PANTHER" id="PTHR21164:SF0">
    <property type="entry name" value="CHORISMATE MUTASE AROH"/>
    <property type="match status" value="1"/>
</dbReference>
<dbReference type="InterPro" id="IPR008243">
    <property type="entry name" value="Chorismate_mutase_AroH"/>
</dbReference>
<keyword evidence="5" id="KW-1185">Reference proteome</keyword>
<dbReference type="UniPathway" id="UPA00120">
    <property type="reaction ID" value="UER00203"/>
</dbReference>
<organism evidence="4 5">
    <name type="scientific">Planococcus lenghuensis</name>
    <dbReference type="NCBI Taxonomy" id="2213202"/>
    <lineage>
        <taxon>Bacteria</taxon>
        <taxon>Bacillati</taxon>
        <taxon>Bacillota</taxon>
        <taxon>Bacilli</taxon>
        <taxon>Bacillales</taxon>
        <taxon>Caryophanaceae</taxon>
        <taxon>Planococcus</taxon>
    </lineage>
</organism>
<dbReference type="SUPFAM" id="SSF55298">
    <property type="entry name" value="YjgF-like"/>
    <property type="match status" value="1"/>
</dbReference>
<dbReference type="Proteomes" id="UP000188184">
    <property type="component" value="Chromosome"/>
</dbReference>
<name>A0A1Q2KZK1_9BACL</name>
<dbReference type="NCBIfam" id="TIGR01796">
    <property type="entry name" value="CM_mono_aroH"/>
    <property type="match status" value="1"/>
</dbReference>
<dbReference type="PROSITE" id="PS51167">
    <property type="entry name" value="CHORISMATE_MUT_1"/>
    <property type="match status" value="1"/>
</dbReference>
<evidence type="ECO:0000256" key="1">
    <source>
        <dbReference type="NCBIfam" id="TIGR01796"/>
    </source>
</evidence>
<dbReference type="EC" id="5.4.99.5" evidence="1 3"/>
<dbReference type="KEGG" id="pmar:B0X71_11430"/>
<dbReference type="GO" id="GO:0004106">
    <property type="term" value="F:chorismate mutase activity"/>
    <property type="evidence" value="ECO:0007669"/>
    <property type="project" value="UniProtKB-UniRule"/>
</dbReference>
<evidence type="ECO:0000313" key="4">
    <source>
        <dbReference type="EMBL" id="AQQ53625.1"/>
    </source>
</evidence>
<keyword evidence="2 3" id="KW-0057">Aromatic amino acid biosynthesis</keyword>
<evidence type="ECO:0000313" key="5">
    <source>
        <dbReference type="Proteomes" id="UP000188184"/>
    </source>
</evidence>
<evidence type="ECO:0000256" key="2">
    <source>
        <dbReference type="PIRSR" id="PIRSR005965-1"/>
    </source>
</evidence>
<dbReference type="RefSeq" id="WP_077589523.1">
    <property type="nucleotide sequence ID" value="NZ_CP019640.1"/>
</dbReference>
<dbReference type="EMBL" id="CP019640">
    <property type="protein sequence ID" value="AQQ53625.1"/>
    <property type="molecule type" value="Genomic_DNA"/>
</dbReference>
<dbReference type="PANTHER" id="PTHR21164">
    <property type="entry name" value="CHORISMATE MUTASE"/>
    <property type="match status" value="1"/>
</dbReference>
<dbReference type="GO" id="GO:0046417">
    <property type="term" value="P:chorismate metabolic process"/>
    <property type="evidence" value="ECO:0007669"/>
    <property type="project" value="TreeGrafter"/>
</dbReference>
<dbReference type="Pfam" id="PF07736">
    <property type="entry name" value="CM_1"/>
    <property type="match status" value="1"/>
</dbReference>
<dbReference type="CDD" id="cd02185">
    <property type="entry name" value="AroH"/>
    <property type="match status" value="1"/>
</dbReference>
<dbReference type="PIRSF" id="PIRSF005965">
    <property type="entry name" value="Chor_mut_AroH"/>
    <property type="match status" value="1"/>
</dbReference>
<feature type="binding site" evidence="2">
    <location>
        <position position="89"/>
    </location>
    <ligand>
        <name>prephenate</name>
        <dbReference type="ChEBI" id="CHEBI:29934"/>
    </ligand>
</feature>
<comment type="catalytic activity">
    <reaction evidence="3">
        <text>chorismate = prephenate</text>
        <dbReference type="Rhea" id="RHEA:13897"/>
        <dbReference type="ChEBI" id="CHEBI:29748"/>
        <dbReference type="ChEBI" id="CHEBI:29934"/>
        <dbReference type="EC" id="5.4.99.5"/>
    </reaction>
</comment>
<keyword evidence="3" id="KW-0413">Isomerase</keyword>
<sequence>MIRGIRGAVTVEADRPEEVLAETRALVLEMVNRNNIDPEDVASVIISATHDIKSSFPAKAVRSIEGWTYVPVMCTHEMDVPGALPHCIRVMMHVNTEVQQQEVRHTFLKGAAALRPDLAQGK</sequence>
<dbReference type="InterPro" id="IPR035959">
    <property type="entry name" value="RutC-like_sf"/>
</dbReference>
<dbReference type="AlphaFoldDB" id="A0A1Q2KZK1"/>
<protein>
    <recommendedName>
        <fullName evidence="1 3">chorismate mutase</fullName>
        <ecNumber evidence="1 3">5.4.99.5</ecNumber>
    </recommendedName>
</protein>
<dbReference type="GO" id="GO:0009073">
    <property type="term" value="P:aromatic amino acid family biosynthetic process"/>
    <property type="evidence" value="ECO:0007669"/>
    <property type="project" value="UniProtKB-UniRule"/>
</dbReference>
<evidence type="ECO:0000256" key="3">
    <source>
        <dbReference type="PROSITE-ProRule" id="PRU00514"/>
    </source>
</evidence>
<proteinExistence type="predicted"/>
<gene>
    <name evidence="4" type="ORF">B0X71_11430</name>
</gene>
<dbReference type="OrthoDB" id="9802232at2"/>
<keyword evidence="2 3" id="KW-0028">Amino-acid biosynthesis</keyword>
<dbReference type="Gene3D" id="3.30.1330.40">
    <property type="entry name" value="RutC-like"/>
    <property type="match status" value="1"/>
</dbReference>
<accession>A0A1Q2KZK1</accession>